<dbReference type="AlphaFoldDB" id="A0A8J6ZYH4"/>
<dbReference type="InterPro" id="IPR038607">
    <property type="entry name" value="PhoD-like_sf"/>
</dbReference>
<protein>
    <submittedName>
        <fullName evidence="1">PhoD-like phosphatase</fullName>
    </submittedName>
</protein>
<organism evidence="1 2">
    <name type="scientific">Desmonostoc muscorum LEGE 12446</name>
    <dbReference type="NCBI Taxonomy" id="1828758"/>
    <lineage>
        <taxon>Bacteria</taxon>
        <taxon>Bacillati</taxon>
        <taxon>Cyanobacteriota</taxon>
        <taxon>Cyanophyceae</taxon>
        <taxon>Nostocales</taxon>
        <taxon>Nostocaceae</taxon>
        <taxon>Desmonostoc</taxon>
    </lineage>
</organism>
<dbReference type="RefSeq" id="WP_193918640.1">
    <property type="nucleotide sequence ID" value="NZ_JADEXS020000001.1"/>
</dbReference>
<dbReference type="PANTHER" id="PTHR37031">
    <property type="entry name" value="METALLOPHOSPHATASE BINDING DOMAIN PROTEIN"/>
    <property type="match status" value="1"/>
</dbReference>
<dbReference type="Proteomes" id="UP000622533">
    <property type="component" value="Unassembled WGS sequence"/>
</dbReference>
<reference evidence="1" key="1">
    <citation type="submission" date="2020-10" db="EMBL/GenBank/DDBJ databases">
        <authorList>
            <person name="Castelo-Branco R."/>
            <person name="Eusebio N."/>
            <person name="Adriana R."/>
            <person name="Vieira A."/>
            <person name="Brugerolle De Fraissinette N."/>
            <person name="Rezende De Castro R."/>
            <person name="Schneider M.P."/>
            <person name="Vasconcelos V."/>
            <person name="Leao P.N."/>
        </authorList>
    </citation>
    <scope>NUCLEOTIDE SEQUENCE</scope>
    <source>
        <strain evidence="1">LEGE 12446</strain>
    </source>
</reference>
<comment type="caution">
    <text evidence="1">The sequence shown here is derived from an EMBL/GenBank/DDBJ whole genome shotgun (WGS) entry which is preliminary data.</text>
</comment>
<keyword evidence="2" id="KW-1185">Reference proteome</keyword>
<name>A0A8J6ZYH4_DESMC</name>
<evidence type="ECO:0000313" key="1">
    <source>
        <dbReference type="EMBL" id="MBE9024334.1"/>
    </source>
</evidence>
<sequence>MKYQAGDEFFQRLPLILAGPILKHTEHESVTVWVALKQSCQVELKVYDTTNDGEVLGNCLLSGERSTIALGKYLHVVAVTARSTVAHRLTSNSIYAYDLQLTAANQTPQTLQQALCSNSYPTASISYFNHQKPTFTLPPRRLEDLQIVHASCRKPHGSGFDALPILDRLIEASANQAQHRPHQLFLTGDQIYGDDVADPSLWVASTLGDALLGWEEQLPVGGMYCTPQELPPGERAGVATNEAGLTAGLHNKSEKVTSHLLSLGEYCATYLLTWSPVCWPVVFPKGRQVTRDRRAIKNWNRAVRDLRQFIYTLGKVRRALANIPVYTIFDDHDVTDDWNLNQAWCLRVLGRPLGRRVVQNALLAYTVFQGWGNTPGQFEIGQPGEKLLAATQAWSASQGTDTKADEAIARYVGMPPNDPHTGLPLLVRDGSVFILARYPETLTWNYIVQSDCHEVIVLDTRTWRGYPADQKAIAPPMLLCPKAFEQQLVLPLQKIAQETQIQATFVIAPTNVFGSQVIDWIHHWNLQQEKVFSTDVGDAWNINVEALAKFLNTLFGQRQQVIILSGDIHYSFAARLSYARTDSQLRSVLVQLTSSAIKNEEPITQLIHTRMKDWLLAEKLRYWIGWMNPANMVEISDKKLHHDGFTAKRYPNSRLRQRQQLTDPDWYCVLEWIIRQSAQTSNCTADLSSFIAPWKRAKIAKRRCLQPLMFWKYRWFQEGREVVGLNNLGLVQFELPDAGSSYQIIQDSYWFSSWYPTQIVYSRFETQLTPNQSLLGNFRF</sequence>
<gene>
    <name evidence="1" type="ORF">IQ276_18475</name>
</gene>
<dbReference type="InterPro" id="IPR029052">
    <property type="entry name" value="Metallo-depent_PP-like"/>
</dbReference>
<evidence type="ECO:0000313" key="2">
    <source>
        <dbReference type="Proteomes" id="UP000622533"/>
    </source>
</evidence>
<proteinExistence type="predicted"/>
<accession>A0A8J6ZYH4</accession>
<dbReference type="Gene3D" id="3.60.21.70">
    <property type="entry name" value="PhoD-like phosphatase"/>
    <property type="match status" value="1"/>
</dbReference>
<dbReference type="SUPFAM" id="SSF56300">
    <property type="entry name" value="Metallo-dependent phosphatases"/>
    <property type="match status" value="1"/>
</dbReference>
<dbReference type="PANTHER" id="PTHR37031:SF2">
    <property type="entry name" value="PHOD-LIKE PHOSPHATASE METALLOPHOSPHATASE DOMAIN-CONTAINING PROTEIN"/>
    <property type="match status" value="1"/>
</dbReference>
<dbReference type="EMBL" id="JADEXS010000255">
    <property type="protein sequence ID" value="MBE9024334.1"/>
    <property type="molecule type" value="Genomic_DNA"/>
</dbReference>